<dbReference type="InterPro" id="IPR003280">
    <property type="entry name" value="2pore_dom_K_chnl"/>
</dbReference>
<dbReference type="Pfam" id="PF07885">
    <property type="entry name" value="Ion_trans_2"/>
    <property type="match status" value="1"/>
</dbReference>
<feature type="transmembrane region" description="Helical" evidence="8">
    <location>
        <begin position="101"/>
        <end position="119"/>
    </location>
</feature>
<sequence length="245" mass="28571">MISQTQRLFSPMAISKHRNIRALSLIVITFSYLLVGAAVFNALESKQEKLSKSQLESRIIQILFKNRNRNQTDIFNDQMLENVTSSVYKIKQYRAQYSKRWKYLGSLYFVTIVLTLVGFGDYEPMKTRMGIYYFLFCVSFILTVLIIMASSMNLLVLRLVSLRGDKESEQRHREMIQAETIKQIIRESFSIDRHTQIYFPPTAKNSLQQRKSRKSGYICRLIPYNSTFSILNGRQRVICKSSATL</sequence>
<dbReference type="GO" id="GO:0022841">
    <property type="term" value="F:potassium ion leak channel activity"/>
    <property type="evidence" value="ECO:0007669"/>
    <property type="project" value="TreeGrafter"/>
</dbReference>
<protein>
    <recommendedName>
        <fullName evidence="9">Potassium channel domain-containing protein</fullName>
    </recommendedName>
</protein>
<proteinExistence type="predicted"/>
<keyword evidence="7" id="KW-0407">Ion channel</keyword>
<feature type="domain" description="Potassium channel" evidence="9">
    <location>
        <begin position="90"/>
        <end position="156"/>
    </location>
</feature>
<evidence type="ECO:0000256" key="3">
    <source>
        <dbReference type="ARBA" id="ARBA00022692"/>
    </source>
</evidence>
<keyword evidence="3 8" id="KW-0812">Transmembrane</keyword>
<evidence type="ECO:0000256" key="8">
    <source>
        <dbReference type="SAM" id="Phobius"/>
    </source>
</evidence>
<keyword evidence="6 8" id="KW-0472">Membrane</keyword>
<evidence type="ECO:0000256" key="1">
    <source>
        <dbReference type="ARBA" id="ARBA00004141"/>
    </source>
</evidence>
<comment type="caution">
    <text evidence="10">The sequence shown here is derived from an EMBL/GenBank/DDBJ whole genome shotgun (WGS) entry which is preliminary data.</text>
</comment>
<keyword evidence="2" id="KW-0813">Transport</keyword>
<evidence type="ECO:0000256" key="5">
    <source>
        <dbReference type="ARBA" id="ARBA00023065"/>
    </source>
</evidence>
<feature type="transmembrane region" description="Helical" evidence="8">
    <location>
        <begin position="131"/>
        <end position="156"/>
    </location>
</feature>
<accession>A0A813P264</accession>
<reference evidence="10" key="1">
    <citation type="submission" date="2021-02" db="EMBL/GenBank/DDBJ databases">
        <authorList>
            <person name="Nowell W R."/>
        </authorList>
    </citation>
    <scope>NUCLEOTIDE SEQUENCE</scope>
</reference>
<dbReference type="EMBL" id="CAJNOQ010000032">
    <property type="protein sequence ID" value="CAF0743954.1"/>
    <property type="molecule type" value="Genomic_DNA"/>
</dbReference>
<name>A0A813P264_9BILA</name>
<dbReference type="InterPro" id="IPR013099">
    <property type="entry name" value="K_chnl_dom"/>
</dbReference>
<evidence type="ECO:0000313" key="10">
    <source>
        <dbReference type="EMBL" id="CAF0743954.1"/>
    </source>
</evidence>
<dbReference type="PANTHER" id="PTHR11003">
    <property type="entry name" value="POTASSIUM CHANNEL, SUBFAMILY K"/>
    <property type="match status" value="1"/>
</dbReference>
<evidence type="ECO:0000313" key="11">
    <source>
        <dbReference type="EMBL" id="CAF3522573.1"/>
    </source>
</evidence>
<dbReference type="EMBL" id="CAJOBC010000032">
    <property type="protein sequence ID" value="CAF3522573.1"/>
    <property type="molecule type" value="Genomic_DNA"/>
</dbReference>
<dbReference type="GO" id="GO:0015271">
    <property type="term" value="F:outward rectifier potassium channel activity"/>
    <property type="evidence" value="ECO:0007669"/>
    <property type="project" value="TreeGrafter"/>
</dbReference>
<gene>
    <name evidence="10" type="ORF">GPM918_LOCUS432</name>
    <name evidence="11" type="ORF">SRO942_LOCUS433</name>
</gene>
<dbReference type="Gene3D" id="1.10.287.70">
    <property type="match status" value="2"/>
</dbReference>
<evidence type="ECO:0000256" key="4">
    <source>
        <dbReference type="ARBA" id="ARBA00022989"/>
    </source>
</evidence>
<dbReference type="PANTHER" id="PTHR11003:SF291">
    <property type="entry name" value="IP11374P"/>
    <property type="match status" value="1"/>
</dbReference>
<feature type="transmembrane region" description="Helical" evidence="8">
    <location>
        <begin position="20"/>
        <end position="43"/>
    </location>
</feature>
<keyword evidence="12" id="KW-1185">Reference proteome</keyword>
<organism evidence="10 12">
    <name type="scientific">Didymodactylos carnosus</name>
    <dbReference type="NCBI Taxonomy" id="1234261"/>
    <lineage>
        <taxon>Eukaryota</taxon>
        <taxon>Metazoa</taxon>
        <taxon>Spiralia</taxon>
        <taxon>Gnathifera</taxon>
        <taxon>Rotifera</taxon>
        <taxon>Eurotatoria</taxon>
        <taxon>Bdelloidea</taxon>
        <taxon>Philodinida</taxon>
        <taxon>Philodinidae</taxon>
        <taxon>Didymodactylos</taxon>
    </lineage>
</organism>
<evidence type="ECO:0000256" key="2">
    <source>
        <dbReference type="ARBA" id="ARBA00022448"/>
    </source>
</evidence>
<evidence type="ECO:0000313" key="12">
    <source>
        <dbReference type="Proteomes" id="UP000663829"/>
    </source>
</evidence>
<evidence type="ECO:0000259" key="9">
    <source>
        <dbReference type="Pfam" id="PF07885"/>
    </source>
</evidence>
<dbReference type="GO" id="GO:0005886">
    <property type="term" value="C:plasma membrane"/>
    <property type="evidence" value="ECO:0007669"/>
    <property type="project" value="TreeGrafter"/>
</dbReference>
<evidence type="ECO:0000256" key="7">
    <source>
        <dbReference type="ARBA" id="ARBA00023303"/>
    </source>
</evidence>
<evidence type="ECO:0000256" key="6">
    <source>
        <dbReference type="ARBA" id="ARBA00023136"/>
    </source>
</evidence>
<comment type="subcellular location">
    <subcellularLocation>
        <location evidence="1">Membrane</location>
        <topology evidence="1">Multi-pass membrane protein</topology>
    </subcellularLocation>
</comment>
<keyword evidence="5" id="KW-0406">Ion transport</keyword>
<keyword evidence="4 8" id="KW-1133">Transmembrane helix</keyword>
<dbReference type="Proteomes" id="UP000681722">
    <property type="component" value="Unassembled WGS sequence"/>
</dbReference>
<dbReference type="SUPFAM" id="SSF81324">
    <property type="entry name" value="Voltage-gated potassium channels"/>
    <property type="match status" value="1"/>
</dbReference>
<dbReference type="AlphaFoldDB" id="A0A813P264"/>
<dbReference type="GO" id="GO:0030322">
    <property type="term" value="P:stabilization of membrane potential"/>
    <property type="evidence" value="ECO:0007669"/>
    <property type="project" value="TreeGrafter"/>
</dbReference>
<dbReference type="Proteomes" id="UP000663829">
    <property type="component" value="Unassembled WGS sequence"/>
</dbReference>